<keyword evidence="4" id="KW-1208">Phospholipid metabolism</keyword>
<dbReference type="GO" id="GO:0003841">
    <property type="term" value="F:1-acylglycerol-3-phosphate O-acyltransferase activity"/>
    <property type="evidence" value="ECO:0007669"/>
    <property type="project" value="UniProtKB-UniRule"/>
</dbReference>
<evidence type="ECO:0000313" key="8">
    <source>
        <dbReference type="Proteomes" id="UP001140091"/>
    </source>
</evidence>
<protein>
    <recommendedName>
        <fullName evidence="4">1-acyl-sn-glycerol-3-phosphate acyltransferase</fullName>
        <ecNumber evidence="4">2.3.1.51</ecNumber>
    </recommendedName>
</protein>
<dbReference type="Proteomes" id="UP001140091">
    <property type="component" value="Unassembled WGS sequence"/>
</dbReference>
<accession>A0A9W8JCF1</accession>
<dbReference type="SUPFAM" id="SSF69593">
    <property type="entry name" value="Glycerol-3-phosphate (1)-acyltransferase"/>
    <property type="match status" value="1"/>
</dbReference>
<evidence type="ECO:0000256" key="4">
    <source>
        <dbReference type="RuleBase" id="RU361267"/>
    </source>
</evidence>
<name>A0A9W8JCF1_9AGAR</name>
<keyword evidence="3 4" id="KW-0012">Acyltransferase</keyword>
<dbReference type="InterPro" id="IPR004552">
    <property type="entry name" value="AGP_acyltrans"/>
</dbReference>
<feature type="compositionally biased region" description="Low complexity" evidence="5">
    <location>
        <begin position="320"/>
        <end position="330"/>
    </location>
</feature>
<dbReference type="GO" id="GO:0016020">
    <property type="term" value="C:membrane"/>
    <property type="evidence" value="ECO:0007669"/>
    <property type="project" value="InterPro"/>
</dbReference>
<evidence type="ECO:0000256" key="3">
    <source>
        <dbReference type="ARBA" id="ARBA00023315"/>
    </source>
</evidence>
<proteinExistence type="inferred from homology"/>
<dbReference type="EC" id="2.3.1.51" evidence="4"/>
<evidence type="ECO:0000256" key="1">
    <source>
        <dbReference type="ARBA" id="ARBA00008655"/>
    </source>
</evidence>
<organism evidence="7 8">
    <name type="scientific">Candolleomyces eurysporus</name>
    <dbReference type="NCBI Taxonomy" id="2828524"/>
    <lineage>
        <taxon>Eukaryota</taxon>
        <taxon>Fungi</taxon>
        <taxon>Dikarya</taxon>
        <taxon>Basidiomycota</taxon>
        <taxon>Agaricomycotina</taxon>
        <taxon>Agaricomycetes</taxon>
        <taxon>Agaricomycetidae</taxon>
        <taxon>Agaricales</taxon>
        <taxon>Agaricineae</taxon>
        <taxon>Psathyrellaceae</taxon>
        <taxon>Candolleomyces</taxon>
    </lineage>
</organism>
<dbReference type="NCBIfam" id="TIGR00530">
    <property type="entry name" value="AGP_acyltrn"/>
    <property type="match status" value="1"/>
</dbReference>
<comment type="domain">
    <text evidence="4">The HXXXXD motif is essential for acyltransferase activity and may constitute the binding site for the phosphate moiety of the glycerol-3-phosphate.</text>
</comment>
<dbReference type="PANTHER" id="PTHR10434:SF11">
    <property type="entry name" value="1-ACYL-SN-GLYCEROL-3-PHOSPHATE ACYLTRANSFERASE"/>
    <property type="match status" value="1"/>
</dbReference>
<gene>
    <name evidence="7" type="ORF">H1R20_g6523</name>
</gene>
<dbReference type="PANTHER" id="PTHR10434">
    <property type="entry name" value="1-ACYL-SN-GLYCEROL-3-PHOSPHATE ACYLTRANSFERASE"/>
    <property type="match status" value="1"/>
</dbReference>
<evidence type="ECO:0000256" key="2">
    <source>
        <dbReference type="ARBA" id="ARBA00022679"/>
    </source>
</evidence>
<feature type="domain" description="Phospholipid/glycerol acyltransferase" evidence="6">
    <location>
        <begin position="100"/>
        <end position="216"/>
    </location>
</feature>
<comment type="caution">
    <text evidence="7">The sequence shown here is derived from an EMBL/GenBank/DDBJ whole genome shotgun (WGS) entry which is preliminary data.</text>
</comment>
<keyword evidence="8" id="KW-1185">Reference proteome</keyword>
<evidence type="ECO:0000256" key="5">
    <source>
        <dbReference type="SAM" id="MobiDB-lite"/>
    </source>
</evidence>
<reference evidence="7" key="1">
    <citation type="submission" date="2022-06" db="EMBL/GenBank/DDBJ databases">
        <title>Genome Sequence of Candolleomyces eurysporus.</title>
        <authorList>
            <person name="Buettner E."/>
        </authorList>
    </citation>
    <scope>NUCLEOTIDE SEQUENCE</scope>
    <source>
        <strain evidence="7">VTCC 930004</strain>
    </source>
</reference>
<dbReference type="AlphaFoldDB" id="A0A9W8JCF1"/>
<dbReference type="CDD" id="cd07989">
    <property type="entry name" value="LPLAT_AGPAT-like"/>
    <property type="match status" value="1"/>
</dbReference>
<comment type="similarity">
    <text evidence="1 4">Belongs to the 1-acyl-sn-glycerol-3-phosphate acyltransferase family.</text>
</comment>
<feature type="non-terminal residue" evidence="7">
    <location>
        <position position="350"/>
    </location>
</feature>
<sequence length="350" mass="37501">MSFIVSLFKPLAYLSLPILFLRSLAGTSPLARYYIRAAAYAGTLATVASGCIVAAVGFTAVGKQHDVNHFVARVFYATVTRLFGITVELEGEEHLNSRPAILMSNHQSMLDIIILGRVMPKQTSIISKESIKYSPLGPFMLLSGTIFINRGNNAQAVKSLNDAGNLIKKNKISTWIFPEGTRHLSAKSDMLPLKKGGFHLAVSAGIPIIPIVVENYYHIYHSGLFGEGKIKVKVLPPIPTVGLTSKDAGELAVRVREQMLETLHEISTHAVKPAASEKVQELAQEPLVAPEVISEPVVEPASPSTSSALGVSSSTASIVSSLSSRSSRASENGAETEEDEGMILVGRPSN</sequence>
<dbReference type="Pfam" id="PF01553">
    <property type="entry name" value="Acyltransferase"/>
    <property type="match status" value="1"/>
</dbReference>
<dbReference type="EMBL" id="JANBPK010000830">
    <property type="protein sequence ID" value="KAJ2930568.1"/>
    <property type="molecule type" value="Genomic_DNA"/>
</dbReference>
<comment type="catalytic activity">
    <reaction evidence="4">
        <text>a 1-acyl-sn-glycero-3-phosphate + an acyl-CoA = a 1,2-diacyl-sn-glycero-3-phosphate + CoA</text>
        <dbReference type="Rhea" id="RHEA:19709"/>
        <dbReference type="ChEBI" id="CHEBI:57287"/>
        <dbReference type="ChEBI" id="CHEBI:57970"/>
        <dbReference type="ChEBI" id="CHEBI:58342"/>
        <dbReference type="ChEBI" id="CHEBI:58608"/>
        <dbReference type="EC" id="2.3.1.51"/>
    </reaction>
</comment>
<keyword evidence="4" id="KW-0444">Lipid biosynthesis</keyword>
<keyword evidence="4" id="KW-0594">Phospholipid biosynthesis</keyword>
<dbReference type="InterPro" id="IPR002123">
    <property type="entry name" value="Plipid/glycerol_acylTrfase"/>
</dbReference>
<dbReference type="GO" id="GO:0006654">
    <property type="term" value="P:phosphatidic acid biosynthetic process"/>
    <property type="evidence" value="ECO:0007669"/>
    <property type="project" value="TreeGrafter"/>
</dbReference>
<keyword evidence="2 4" id="KW-0808">Transferase</keyword>
<keyword evidence="4" id="KW-0443">Lipid metabolism</keyword>
<dbReference type="GO" id="GO:0005783">
    <property type="term" value="C:endoplasmic reticulum"/>
    <property type="evidence" value="ECO:0007669"/>
    <property type="project" value="TreeGrafter"/>
</dbReference>
<feature type="region of interest" description="Disordered" evidence="5">
    <location>
        <begin position="320"/>
        <end position="350"/>
    </location>
</feature>
<evidence type="ECO:0000313" key="7">
    <source>
        <dbReference type="EMBL" id="KAJ2930568.1"/>
    </source>
</evidence>
<dbReference type="OrthoDB" id="202234at2759"/>
<evidence type="ECO:0000259" key="6">
    <source>
        <dbReference type="SMART" id="SM00563"/>
    </source>
</evidence>
<dbReference type="SMART" id="SM00563">
    <property type="entry name" value="PlsC"/>
    <property type="match status" value="1"/>
</dbReference>